<feature type="non-terminal residue" evidence="3">
    <location>
        <position position="207"/>
    </location>
</feature>
<protein>
    <recommendedName>
        <fullName evidence="5">Ig-like domain-containing protein</fullName>
    </recommendedName>
</protein>
<proteinExistence type="predicted"/>
<reference evidence="3 4" key="1">
    <citation type="journal article" date="2023" name="Sci. Data">
        <title>Genome assembly of the Korean intertidal mud-creeper Batillaria attramentaria.</title>
        <authorList>
            <person name="Patra A.K."/>
            <person name="Ho P.T."/>
            <person name="Jun S."/>
            <person name="Lee S.J."/>
            <person name="Kim Y."/>
            <person name="Won Y.J."/>
        </authorList>
    </citation>
    <scope>NUCLEOTIDE SEQUENCE [LARGE SCALE GENOMIC DNA]</scope>
    <source>
        <strain evidence="3">Wonlab-2016</strain>
    </source>
</reference>
<accession>A0ABD0JAX1</accession>
<evidence type="ECO:0000313" key="4">
    <source>
        <dbReference type="Proteomes" id="UP001519460"/>
    </source>
</evidence>
<dbReference type="Gene3D" id="6.10.250.3110">
    <property type="match status" value="1"/>
</dbReference>
<dbReference type="Proteomes" id="UP001519460">
    <property type="component" value="Unassembled WGS sequence"/>
</dbReference>
<gene>
    <name evidence="3" type="ORF">BaRGS_00036833</name>
</gene>
<name>A0ABD0JAX1_9CAEN</name>
<comment type="caution">
    <text evidence="3">The sequence shown here is derived from an EMBL/GenBank/DDBJ whole genome shotgun (WGS) entry which is preliminary data.</text>
</comment>
<organism evidence="3 4">
    <name type="scientific">Batillaria attramentaria</name>
    <dbReference type="NCBI Taxonomy" id="370345"/>
    <lineage>
        <taxon>Eukaryota</taxon>
        <taxon>Metazoa</taxon>
        <taxon>Spiralia</taxon>
        <taxon>Lophotrochozoa</taxon>
        <taxon>Mollusca</taxon>
        <taxon>Gastropoda</taxon>
        <taxon>Caenogastropoda</taxon>
        <taxon>Sorbeoconcha</taxon>
        <taxon>Cerithioidea</taxon>
        <taxon>Batillariidae</taxon>
        <taxon>Batillaria</taxon>
    </lineage>
</organism>
<keyword evidence="1" id="KW-0175">Coiled coil</keyword>
<evidence type="ECO:0008006" key="5">
    <source>
        <dbReference type="Google" id="ProtNLM"/>
    </source>
</evidence>
<evidence type="ECO:0000313" key="3">
    <source>
        <dbReference type="EMBL" id="KAK7467947.1"/>
    </source>
</evidence>
<dbReference type="AlphaFoldDB" id="A0ABD0JAX1"/>
<evidence type="ECO:0000256" key="2">
    <source>
        <dbReference type="SAM" id="SignalP"/>
    </source>
</evidence>
<feature type="chain" id="PRO_5044846090" description="Ig-like domain-containing protein" evidence="2">
    <location>
        <begin position="22"/>
        <end position="207"/>
    </location>
</feature>
<sequence length="207" mass="23495">MSYGRCVEFLVFLACVRATSTLTIRQEPRAVYNNQTGQFHVQLTCISHHGAPRVIWTNPRGQRLNTSSSDGGEFRLLLPNPVTSGLYDCCAFAPNTKPRCASVSVNNVDARFMLMEAEHSDRMNRMDAKFNKTNGEQSVLFHNLNGSYDESKALKQQMTTLQNESKALKQQMKTLQNESKALKQQMTTLQNEIKGLKQVEQQRETFQ</sequence>
<feature type="signal peptide" evidence="2">
    <location>
        <begin position="1"/>
        <end position="21"/>
    </location>
</feature>
<evidence type="ECO:0000256" key="1">
    <source>
        <dbReference type="SAM" id="Coils"/>
    </source>
</evidence>
<keyword evidence="4" id="KW-1185">Reference proteome</keyword>
<dbReference type="EMBL" id="JACVVK020000530">
    <property type="protein sequence ID" value="KAK7467947.1"/>
    <property type="molecule type" value="Genomic_DNA"/>
</dbReference>
<feature type="coiled-coil region" evidence="1">
    <location>
        <begin position="144"/>
        <end position="199"/>
    </location>
</feature>
<keyword evidence="2" id="KW-0732">Signal</keyword>